<dbReference type="GO" id="GO:0005634">
    <property type="term" value="C:nucleus"/>
    <property type="evidence" value="ECO:0007669"/>
    <property type="project" value="UniProtKB-SubCell"/>
</dbReference>
<keyword evidence="9" id="KW-1185">Reference proteome</keyword>
<feature type="region of interest" description="Disordered" evidence="6">
    <location>
        <begin position="1"/>
        <end position="158"/>
    </location>
</feature>
<dbReference type="GO" id="GO:0031124">
    <property type="term" value="P:mRNA 3'-end processing"/>
    <property type="evidence" value="ECO:0007669"/>
    <property type="project" value="InterPro"/>
</dbReference>
<evidence type="ECO:0000256" key="1">
    <source>
        <dbReference type="ARBA" id="ARBA00004123"/>
    </source>
</evidence>
<dbReference type="SMART" id="SM00386">
    <property type="entry name" value="HAT"/>
    <property type="match status" value="8"/>
</dbReference>
<feature type="region of interest" description="Disordered" evidence="6">
    <location>
        <begin position="178"/>
        <end position="199"/>
    </location>
</feature>
<dbReference type="SUPFAM" id="SSF48452">
    <property type="entry name" value="TPR-like"/>
    <property type="match status" value="2"/>
</dbReference>
<dbReference type="InterPro" id="IPR008847">
    <property type="entry name" value="Suf"/>
</dbReference>
<feature type="domain" description="Suppressor of forked" evidence="7">
    <location>
        <begin position="203"/>
        <end position="781"/>
    </location>
</feature>
<protein>
    <recommendedName>
        <fullName evidence="7">Suppressor of forked domain-containing protein</fullName>
    </recommendedName>
</protein>
<feature type="compositionally biased region" description="Low complexity" evidence="6">
    <location>
        <begin position="131"/>
        <end position="142"/>
    </location>
</feature>
<keyword evidence="2" id="KW-0677">Repeat</keyword>
<proteinExistence type="predicted"/>
<keyword evidence="5" id="KW-0175">Coiled coil</keyword>
<reference evidence="8" key="1">
    <citation type="journal article" date="2020" name="Microb. Genom.">
        <title>Genetic diversity of clinical and environmental Mucorales isolates obtained from an investigation of mucormycosis cases among solid organ transplant recipients.</title>
        <authorList>
            <person name="Nguyen M.H."/>
            <person name="Kaul D."/>
            <person name="Muto C."/>
            <person name="Cheng S.J."/>
            <person name="Richter R.A."/>
            <person name="Bruno V.M."/>
            <person name="Liu G."/>
            <person name="Beyhan S."/>
            <person name="Sundermann A.J."/>
            <person name="Mounaud S."/>
            <person name="Pasculle A.W."/>
            <person name="Nierman W.C."/>
            <person name="Driscoll E."/>
            <person name="Cumbie R."/>
            <person name="Clancy C.J."/>
            <person name="Dupont C.L."/>
        </authorList>
    </citation>
    <scope>NUCLEOTIDE SEQUENCE</scope>
    <source>
        <strain evidence="8">GL11</strain>
    </source>
</reference>
<evidence type="ECO:0000256" key="3">
    <source>
        <dbReference type="ARBA" id="ARBA00023242"/>
    </source>
</evidence>
<dbReference type="OrthoDB" id="26282at2759"/>
<feature type="region of interest" description="Disordered" evidence="6">
    <location>
        <begin position="971"/>
        <end position="1071"/>
    </location>
</feature>
<evidence type="ECO:0000313" key="8">
    <source>
        <dbReference type="EMBL" id="KAG1307480.1"/>
    </source>
</evidence>
<evidence type="ECO:0000256" key="4">
    <source>
        <dbReference type="PROSITE-ProRule" id="PRU00339"/>
    </source>
</evidence>
<dbReference type="PANTHER" id="PTHR19980">
    <property type="entry name" value="RNA CLEAVAGE STIMULATION FACTOR"/>
    <property type="match status" value="1"/>
</dbReference>
<organism evidence="8 9">
    <name type="scientific">Rhizopus oryzae</name>
    <name type="common">Mucormycosis agent</name>
    <name type="synonym">Rhizopus arrhizus var. delemar</name>
    <dbReference type="NCBI Taxonomy" id="64495"/>
    <lineage>
        <taxon>Eukaryota</taxon>
        <taxon>Fungi</taxon>
        <taxon>Fungi incertae sedis</taxon>
        <taxon>Mucoromycota</taxon>
        <taxon>Mucoromycotina</taxon>
        <taxon>Mucoromycetes</taxon>
        <taxon>Mucorales</taxon>
        <taxon>Mucorineae</taxon>
        <taxon>Rhizopodaceae</taxon>
        <taxon>Rhizopus</taxon>
    </lineage>
</organism>
<dbReference type="InterPro" id="IPR019734">
    <property type="entry name" value="TPR_rpt"/>
</dbReference>
<dbReference type="PROSITE" id="PS50005">
    <property type="entry name" value="TPR"/>
    <property type="match status" value="1"/>
</dbReference>
<dbReference type="InterPro" id="IPR045243">
    <property type="entry name" value="Rna14-like"/>
</dbReference>
<dbReference type="PANTHER" id="PTHR19980:SF0">
    <property type="entry name" value="CLEAVAGE STIMULATION FACTOR SUBUNIT 3"/>
    <property type="match status" value="1"/>
</dbReference>
<gene>
    <name evidence="8" type="ORF">G6F64_006782</name>
</gene>
<dbReference type="Proteomes" id="UP000716291">
    <property type="component" value="Unassembled WGS sequence"/>
</dbReference>
<name>A0A9P6X8P5_RHIOR</name>
<dbReference type="GO" id="GO:0003729">
    <property type="term" value="F:mRNA binding"/>
    <property type="evidence" value="ECO:0007669"/>
    <property type="project" value="TreeGrafter"/>
</dbReference>
<evidence type="ECO:0000256" key="5">
    <source>
        <dbReference type="SAM" id="Coils"/>
    </source>
</evidence>
<keyword evidence="4" id="KW-0802">TPR repeat</keyword>
<feature type="repeat" description="TPR" evidence="4">
    <location>
        <begin position="483"/>
        <end position="516"/>
    </location>
</feature>
<accession>A0A9P6X8P5</accession>
<evidence type="ECO:0000259" key="7">
    <source>
        <dbReference type="Pfam" id="PF05843"/>
    </source>
</evidence>
<dbReference type="Pfam" id="PF05843">
    <property type="entry name" value="Suf"/>
    <property type="match status" value="1"/>
</dbReference>
<dbReference type="AlphaFoldDB" id="A0A9P6X8P5"/>
<sequence>MVQLNDNTENVENNDEIMQEQSSEQLKEHLSEQPPSEQPSEQLSEQLPEQLPEQTSEQPSEQPSEQSSEQSSELPSKQPSEQILEEQSAESLPEQLVEPSLEQPEPVSEDMEQDIKEEENPQPEELKTEQDQLAEQQQYQPEDPMEQDPPSPKKEIVEESTAPLLSAPASWQIPIGALTQKSTPAPPPPAAAEPPANKAALRKEKLETRIKESKYNVEAWNLLINDTQQTGDLDAIRDVYERFLNVFPTSPKHWLAYLELELKYSNFNEVEALFTRCLKTVLSVDLWKFYLGYIRRINLRESGSAVTPEARSIIEKAYEYVLSNVGIDKEAGPIWADYIYFLRSAETSNTWEEQRKMDSMRRAYQKAVTIPLNNVEHLWKEYDQWENSLNRLTAKKFLGEKSSAYMTARTALREMRLLTDSIHNHTVPLPPQWSEPEINQLEQWKKYIEWEKSDPLRLEDSVAVMERVVYAYQQAFLALRFYPEIWYSFAAYCLEQDKAEKALAVYKEAIEIMPTSLLLNFSYAELCESRKQIDEARQVYNNLIEKLDKDREDLKEATEKEIAKLQQEAEDDRASLNLSDDIDGEMREQLRVREKNVKKKQEEVRAKMNEEADIIARAGSLVWICYMRFARRTEGIKSARALFSRARKSSNCTYHVYVANALMEYHNSKDSVIAGKVFSLGQKTFADNPDFVCQYLDFLIQMNDDNNTRALFERTLATMPSEKAVPIWQKFLDYENRYGDLASVQNVEKRRLEALTANTPMESFLLRHSYLDINNIEEQELGGLVSRKPVIVEPAAPASAPVSPTASIPTEALPVQPTIVNSDRSKEKRPLLEPVHPERYPRPDMGQWQAFKPAADGNRRVNNVPIPLSSVPSIASKAIASDTAKKMDVAPLQPQASPVHPPPPAPLAQQPAVPSWNAPPVSQSVLPDAVAYFVSNLPPPQTFNGPIIQSGELVDLLRSIILPLPPQGVAQQRPLSQAPLRNAPMHPPSARDGGRGNYGPPYGRQRPGGNKSRPGGNMGRSGGGGGGKKRRPRDEDYDDYQGQKGVGPNRPPDFDLFRQRQTKRHRDDPNY</sequence>
<dbReference type="Gene3D" id="1.25.40.1040">
    <property type="match status" value="1"/>
</dbReference>
<evidence type="ECO:0000256" key="6">
    <source>
        <dbReference type="SAM" id="MobiDB-lite"/>
    </source>
</evidence>
<comment type="subcellular location">
    <subcellularLocation>
        <location evidence="1">Nucleus</location>
    </subcellularLocation>
</comment>
<feature type="compositionally biased region" description="Gly residues" evidence="6">
    <location>
        <begin position="1016"/>
        <end position="1026"/>
    </location>
</feature>
<feature type="compositionally biased region" description="Acidic residues" evidence="6">
    <location>
        <begin position="107"/>
        <end position="122"/>
    </location>
</feature>
<dbReference type="EMBL" id="JAANQT010000938">
    <property type="protein sequence ID" value="KAG1307480.1"/>
    <property type="molecule type" value="Genomic_DNA"/>
</dbReference>
<feature type="coiled-coil region" evidence="5">
    <location>
        <begin position="533"/>
        <end position="607"/>
    </location>
</feature>
<dbReference type="InterPro" id="IPR011990">
    <property type="entry name" value="TPR-like_helical_dom_sf"/>
</dbReference>
<feature type="compositionally biased region" description="Low complexity" evidence="6">
    <location>
        <begin position="32"/>
        <end position="82"/>
    </location>
</feature>
<comment type="caution">
    <text evidence="8">The sequence shown here is derived from an EMBL/GenBank/DDBJ whole genome shotgun (WGS) entry which is preliminary data.</text>
</comment>
<keyword evidence="3" id="KW-0539">Nucleus</keyword>
<evidence type="ECO:0000256" key="2">
    <source>
        <dbReference type="ARBA" id="ARBA00022737"/>
    </source>
</evidence>
<feature type="region of interest" description="Disordered" evidence="6">
    <location>
        <begin position="890"/>
        <end position="919"/>
    </location>
</feature>
<feature type="compositionally biased region" description="Low complexity" evidence="6">
    <location>
        <begin position="998"/>
        <end position="1015"/>
    </location>
</feature>
<dbReference type="InterPro" id="IPR003107">
    <property type="entry name" value="HAT"/>
</dbReference>
<feature type="compositionally biased region" description="Low complexity" evidence="6">
    <location>
        <begin position="1"/>
        <end position="11"/>
    </location>
</feature>
<evidence type="ECO:0000313" key="9">
    <source>
        <dbReference type="Proteomes" id="UP000716291"/>
    </source>
</evidence>